<sequence>MGMKNSSLAGSRRPPRQEESRCLAADAVCGSTAEEEKPRGERTPFGGGGTNPPGRTATA</sequence>
<protein>
    <submittedName>
        <fullName evidence="2">Uncharacterized protein</fullName>
    </submittedName>
</protein>
<evidence type="ECO:0000313" key="3">
    <source>
        <dbReference type="Proteomes" id="UP000314294"/>
    </source>
</evidence>
<evidence type="ECO:0000313" key="2">
    <source>
        <dbReference type="EMBL" id="TNN35537.1"/>
    </source>
</evidence>
<dbReference type="EMBL" id="SRLO01001751">
    <property type="protein sequence ID" value="TNN35537.1"/>
    <property type="molecule type" value="Genomic_DNA"/>
</dbReference>
<comment type="caution">
    <text evidence="2">The sequence shown here is derived from an EMBL/GenBank/DDBJ whole genome shotgun (WGS) entry which is preliminary data.</text>
</comment>
<proteinExistence type="predicted"/>
<evidence type="ECO:0000256" key="1">
    <source>
        <dbReference type="SAM" id="MobiDB-lite"/>
    </source>
</evidence>
<name>A0A4Z2F314_9TELE</name>
<reference evidence="2 3" key="1">
    <citation type="submission" date="2019-03" db="EMBL/GenBank/DDBJ databases">
        <title>First draft genome of Liparis tanakae, snailfish: a comprehensive survey of snailfish specific genes.</title>
        <authorList>
            <person name="Kim W."/>
            <person name="Song I."/>
            <person name="Jeong J.-H."/>
            <person name="Kim D."/>
            <person name="Kim S."/>
            <person name="Ryu S."/>
            <person name="Song J.Y."/>
            <person name="Lee S.K."/>
        </authorList>
    </citation>
    <scope>NUCLEOTIDE SEQUENCE [LARGE SCALE GENOMIC DNA]</scope>
    <source>
        <tissue evidence="2">Muscle</tissue>
    </source>
</reference>
<feature type="region of interest" description="Disordered" evidence="1">
    <location>
        <begin position="1"/>
        <end position="59"/>
    </location>
</feature>
<keyword evidence="3" id="KW-1185">Reference proteome</keyword>
<gene>
    <name evidence="2" type="ORF">EYF80_054294</name>
</gene>
<accession>A0A4Z2F314</accession>
<organism evidence="2 3">
    <name type="scientific">Liparis tanakae</name>
    <name type="common">Tanaka's snailfish</name>
    <dbReference type="NCBI Taxonomy" id="230148"/>
    <lineage>
        <taxon>Eukaryota</taxon>
        <taxon>Metazoa</taxon>
        <taxon>Chordata</taxon>
        <taxon>Craniata</taxon>
        <taxon>Vertebrata</taxon>
        <taxon>Euteleostomi</taxon>
        <taxon>Actinopterygii</taxon>
        <taxon>Neopterygii</taxon>
        <taxon>Teleostei</taxon>
        <taxon>Neoteleostei</taxon>
        <taxon>Acanthomorphata</taxon>
        <taxon>Eupercaria</taxon>
        <taxon>Perciformes</taxon>
        <taxon>Cottioidei</taxon>
        <taxon>Cottales</taxon>
        <taxon>Liparidae</taxon>
        <taxon>Liparis</taxon>
    </lineage>
</organism>
<dbReference type="Proteomes" id="UP000314294">
    <property type="component" value="Unassembled WGS sequence"/>
</dbReference>
<dbReference type="AlphaFoldDB" id="A0A4Z2F314"/>